<sequence length="313" mass="34715">MVMSRVRTVAFYEVVRAKDGHNPRMDQVDWPLALERLRPKPAARRTFTTDEDRFIGEVVTGEGREHLLIGRIGSGDHQTVDLDHGHIEDLRLEGNRGFIDTTTVCFLDYGNVVGIMQGGLASPRATSIQRWINACGMVSEDIELWPVISKSAWDKLKDASAVHKVEISFKPTPGQLPPETSGLAGFARYGRERYPDHKISMTIEIPRRAGLGPVARARGESRLRTDTQALMSELGWLTEPGVSRARALVTLPTPSGDLKDETLDFLKHHITAKRRVQVRAEDARPRHEAAVEAILATAREHATDLRAAVGAQV</sequence>
<protein>
    <submittedName>
        <fullName evidence="1">Uncharacterized protein</fullName>
    </submittedName>
</protein>
<reference evidence="1 2" key="1">
    <citation type="journal article" date="2019" name="Int. J. Syst. Evol. Microbiol.">
        <title>The Global Catalogue of Microorganisms (GCM) 10K type strain sequencing project: providing services to taxonomists for standard genome sequencing and annotation.</title>
        <authorList>
            <consortium name="The Broad Institute Genomics Platform"/>
            <consortium name="The Broad Institute Genome Sequencing Center for Infectious Disease"/>
            <person name="Wu L."/>
            <person name="Ma J."/>
        </authorList>
    </citation>
    <scope>NUCLEOTIDE SEQUENCE [LARGE SCALE GENOMIC DNA]</scope>
    <source>
        <strain evidence="1 2">JCM 13002</strain>
    </source>
</reference>
<gene>
    <name evidence="1" type="ORF">GCM10009663_39680</name>
</gene>
<name>A0ABN1TKZ2_9ACTN</name>
<evidence type="ECO:0000313" key="2">
    <source>
        <dbReference type="Proteomes" id="UP001499987"/>
    </source>
</evidence>
<evidence type="ECO:0000313" key="1">
    <source>
        <dbReference type="EMBL" id="GAA1091985.1"/>
    </source>
</evidence>
<comment type="caution">
    <text evidence="1">The sequence shown here is derived from an EMBL/GenBank/DDBJ whole genome shotgun (WGS) entry which is preliminary data.</text>
</comment>
<accession>A0ABN1TKZ2</accession>
<proteinExistence type="predicted"/>
<dbReference type="Proteomes" id="UP001499987">
    <property type="component" value="Unassembled WGS sequence"/>
</dbReference>
<keyword evidence="2" id="KW-1185">Reference proteome</keyword>
<dbReference type="EMBL" id="BAAALD010000037">
    <property type="protein sequence ID" value="GAA1091985.1"/>
    <property type="molecule type" value="Genomic_DNA"/>
</dbReference>
<organism evidence="1 2">
    <name type="scientific">Kitasatospora arboriphila</name>
    <dbReference type="NCBI Taxonomy" id="258052"/>
    <lineage>
        <taxon>Bacteria</taxon>
        <taxon>Bacillati</taxon>
        <taxon>Actinomycetota</taxon>
        <taxon>Actinomycetes</taxon>
        <taxon>Kitasatosporales</taxon>
        <taxon>Streptomycetaceae</taxon>
        <taxon>Kitasatospora</taxon>
    </lineage>
</organism>